<comment type="similarity">
    <text evidence="2 6 8">Belongs to the citrate synthase family.</text>
</comment>
<evidence type="ECO:0000256" key="5">
    <source>
        <dbReference type="ARBA" id="ARBA00049288"/>
    </source>
</evidence>
<protein>
    <recommendedName>
        <fullName evidence="6">Citrate synthase</fullName>
    </recommendedName>
</protein>
<dbReference type="PIRSF" id="PIRSF001369">
    <property type="entry name" value="Citrate_synth"/>
    <property type="match status" value="1"/>
</dbReference>
<name>A0A917NHQ8_9BACL</name>
<reference evidence="9" key="1">
    <citation type="journal article" date="2014" name="Int. J. Syst. Evol. Microbiol.">
        <title>Complete genome sequence of Corynebacterium casei LMG S-19264T (=DSM 44701T), isolated from a smear-ripened cheese.</title>
        <authorList>
            <consortium name="US DOE Joint Genome Institute (JGI-PGF)"/>
            <person name="Walter F."/>
            <person name="Albersmeier A."/>
            <person name="Kalinowski J."/>
            <person name="Ruckert C."/>
        </authorList>
    </citation>
    <scope>NUCLEOTIDE SEQUENCE</scope>
    <source>
        <strain evidence="9">JCM 18487</strain>
    </source>
</reference>
<dbReference type="AlphaFoldDB" id="A0A917NHQ8"/>
<dbReference type="GO" id="GO:0036440">
    <property type="term" value="F:citrate synthase activity"/>
    <property type="evidence" value="ECO:0007669"/>
    <property type="project" value="UniProtKB-EC"/>
</dbReference>
<feature type="active site" evidence="7">
    <location>
        <position position="314"/>
    </location>
</feature>
<dbReference type="RefSeq" id="WP_188881419.1">
    <property type="nucleotide sequence ID" value="NZ_BMOY01000010.1"/>
</dbReference>
<dbReference type="PRINTS" id="PR00143">
    <property type="entry name" value="CITRTSNTHASE"/>
</dbReference>
<dbReference type="InterPro" id="IPR016143">
    <property type="entry name" value="Citrate_synth-like_sm_a-sub"/>
</dbReference>
<dbReference type="InterPro" id="IPR011278">
    <property type="entry name" value="2-MeCitrate/Citrate_synth_II"/>
</dbReference>
<evidence type="ECO:0000256" key="8">
    <source>
        <dbReference type="RuleBase" id="RU003406"/>
    </source>
</evidence>
<feature type="active site" evidence="7">
    <location>
        <position position="263"/>
    </location>
</feature>
<organism evidence="9 10">
    <name type="scientific">Alicyclobacillus cellulosilyticus</name>
    <dbReference type="NCBI Taxonomy" id="1003997"/>
    <lineage>
        <taxon>Bacteria</taxon>
        <taxon>Bacillati</taxon>
        <taxon>Bacillota</taxon>
        <taxon>Bacilli</taxon>
        <taxon>Bacillales</taxon>
        <taxon>Alicyclobacillaceae</taxon>
        <taxon>Alicyclobacillus</taxon>
    </lineage>
</organism>
<dbReference type="InterPro" id="IPR016142">
    <property type="entry name" value="Citrate_synth-like_lrg_a-sub"/>
</dbReference>
<evidence type="ECO:0000256" key="2">
    <source>
        <dbReference type="ARBA" id="ARBA00010566"/>
    </source>
</evidence>
<dbReference type="GO" id="GO:0006099">
    <property type="term" value="P:tricarboxylic acid cycle"/>
    <property type="evidence" value="ECO:0007669"/>
    <property type="project" value="UniProtKB-KW"/>
</dbReference>
<dbReference type="Gene3D" id="1.10.230.10">
    <property type="entry name" value="Cytochrome P450-Terp, domain 2"/>
    <property type="match status" value="1"/>
</dbReference>
<evidence type="ECO:0000313" key="9">
    <source>
        <dbReference type="EMBL" id="GGJ02017.1"/>
    </source>
</evidence>
<dbReference type="Gene3D" id="1.10.580.10">
    <property type="entry name" value="Citrate Synthase, domain 1"/>
    <property type="match status" value="1"/>
</dbReference>
<dbReference type="FunFam" id="1.10.230.10:FF:000003">
    <property type="entry name" value="Citrate synthase"/>
    <property type="match status" value="1"/>
</dbReference>
<keyword evidence="10" id="KW-1185">Reference proteome</keyword>
<dbReference type="PANTHER" id="PTHR11739:SF4">
    <property type="entry name" value="CITRATE SYNTHASE, PEROXISOMAL"/>
    <property type="match status" value="1"/>
</dbReference>
<dbReference type="InterPro" id="IPR019810">
    <property type="entry name" value="Citrate_synthase_AS"/>
</dbReference>
<accession>A0A917NHQ8</accession>
<evidence type="ECO:0000256" key="7">
    <source>
        <dbReference type="PIRSR" id="PIRSR001369-1"/>
    </source>
</evidence>
<dbReference type="GO" id="GO:0005829">
    <property type="term" value="C:cytosol"/>
    <property type="evidence" value="ECO:0007669"/>
    <property type="project" value="TreeGrafter"/>
</dbReference>
<comment type="catalytic activity">
    <reaction evidence="5">
        <text>oxaloacetate + acetyl-CoA + H2O = citrate + CoA + H(+)</text>
        <dbReference type="Rhea" id="RHEA:16845"/>
        <dbReference type="ChEBI" id="CHEBI:15377"/>
        <dbReference type="ChEBI" id="CHEBI:15378"/>
        <dbReference type="ChEBI" id="CHEBI:16452"/>
        <dbReference type="ChEBI" id="CHEBI:16947"/>
        <dbReference type="ChEBI" id="CHEBI:57287"/>
        <dbReference type="ChEBI" id="CHEBI:57288"/>
        <dbReference type="EC" id="2.3.3.16"/>
    </reaction>
</comment>
<dbReference type="PROSITE" id="PS00480">
    <property type="entry name" value="CITRATE_SYNTHASE"/>
    <property type="match status" value="1"/>
</dbReference>
<dbReference type="InterPro" id="IPR002020">
    <property type="entry name" value="Citrate_synthase"/>
</dbReference>
<dbReference type="Proteomes" id="UP000637695">
    <property type="component" value="Unassembled WGS sequence"/>
</dbReference>
<comment type="pathway">
    <text evidence="1">Carbohydrate metabolism; tricarboxylic acid cycle; isocitrate from oxaloacetate: step 1/2.</text>
</comment>
<dbReference type="InterPro" id="IPR024176">
    <property type="entry name" value="Citrate_synthase_bac-typ"/>
</dbReference>
<dbReference type="SUPFAM" id="SSF48256">
    <property type="entry name" value="Citrate synthase"/>
    <property type="match status" value="1"/>
</dbReference>
<evidence type="ECO:0000256" key="1">
    <source>
        <dbReference type="ARBA" id="ARBA00004751"/>
    </source>
</evidence>
<keyword evidence="4 6" id="KW-0808">Transferase</keyword>
<reference evidence="9" key="2">
    <citation type="submission" date="2020-09" db="EMBL/GenBank/DDBJ databases">
        <authorList>
            <person name="Sun Q."/>
            <person name="Ohkuma M."/>
        </authorList>
    </citation>
    <scope>NUCLEOTIDE SEQUENCE</scope>
    <source>
        <strain evidence="9">JCM 18487</strain>
    </source>
</reference>
<dbReference type="PANTHER" id="PTHR11739">
    <property type="entry name" value="CITRATE SYNTHASE"/>
    <property type="match status" value="1"/>
</dbReference>
<dbReference type="Pfam" id="PF00285">
    <property type="entry name" value="Citrate_synt"/>
    <property type="match status" value="1"/>
</dbReference>
<proteinExistence type="inferred from homology"/>
<evidence type="ECO:0000256" key="3">
    <source>
        <dbReference type="ARBA" id="ARBA00022532"/>
    </source>
</evidence>
<evidence type="ECO:0000313" key="10">
    <source>
        <dbReference type="Proteomes" id="UP000637695"/>
    </source>
</evidence>
<sequence>MSKETSFVAGLEDVVASLSEICFLDGREGRLLYRGYDIHDLVNGGASFEEVVYLLWYGDLPNAAQLAEFNRSIATQRSLHPSVLAFLKEVPKDANAMAVLRTAVSYAALFDPDANDDTMDANLRKAVRLVAQIPTIVTSYERIRKGLQPVEPDESLSMAASFFYLLNGEKPDTFTERAFNTALILHADHELNASTFSARVTAGTLSDIYSAIVSAIGTLKGPLHGGANEQVMKMLLEIGEIDRAEAWIDEALAEKKKIMGFGHRVYRTEDPRATHLRQLSKEAGERVGVTKWFEMSQVIERVVKDRKGLNPNVDFYSASLYYSLGLPTHLYTPIFACSRISGWTAHVLEQYRNNRLIRPRAEYAGPTRRTFVPLAQR</sequence>
<gene>
    <name evidence="9" type="primary">citZ</name>
    <name evidence="9" type="ORF">GCM10010885_09070</name>
</gene>
<dbReference type="GO" id="GO:0005975">
    <property type="term" value="P:carbohydrate metabolic process"/>
    <property type="evidence" value="ECO:0007669"/>
    <property type="project" value="TreeGrafter"/>
</dbReference>
<evidence type="ECO:0000256" key="6">
    <source>
        <dbReference type="PIRNR" id="PIRNR001369"/>
    </source>
</evidence>
<dbReference type="CDD" id="cd06110">
    <property type="entry name" value="BSuCS-II_like"/>
    <property type="match status" value="1"/>
</dbReference>
<evidence type="ECO:0000256" key="4">
    <source>
        <dbReference type="ARBA" id="ARBA00022679"/>
    </source>
</evidence>
<dbReference type="InterPro" id="IPR036969">
    <property type="entry name" value="Citrate_synthase_sf"/>
</dbReference>
<dbReference type="EMBL" id="BMOY01000010">
    <property type="protein sequence ID" value="GGJ02017.1"/>
    <property type="molecule type" value="Genomic_DNA"/>
</dbReference>
<dbReference type="NCBIfam" id="TIGR01800">
    <property type="entry name" value="cit_synth_II"/>
    <property type="match status" value="1"/>
</dbReference>
<comment type="caution">
    <text evidence="9">The sequence shown here is derived from an EMBL/GenBank/DDBJ whole genome shotgun (WGS) entry which is preliminary data.</text>
</comment>
<keyword evidence="3" id="KW-0816">Tricarboxylic acid cycle</keyword>